<dbReference type="PANTHER" id="PTHR10794">
    <property type="entry name" value="ABHYDROLASE DOMAIN-CONTAINING PROTEIN"/>
    <property type="match status" value="1"/>
</dbReference>
<comment type="similarity">
    <text evidence="1">Belongs to the AB hydrolase superfamily. AB hydrolase 4 family.</text>
</comment>
<evidence type="ECO:0008006" key="4">
    <source>
        <dbReference type="Google" id="ProtNLM"/>
    </source>
</evidence>
<evidence type="ECO:0000313" key="2">
    <source>
        <dbReference type="EMBL" id="KAL0065097.1"/>
    </source>
</evidence>
<dbReference type="InterPro" id="IPR050960">
    <property type="entry name" value="AB_hydrolase_4_sf"/>
</dbReference>
<dbReference type="SUPFAM" id="SSF53474">
    <property type="entry name" value="alpha/beta-Hydrolases"/>
    <property type="match status" value="1"/>
</dbReference>
<dbReference type="PIRSF" id="PIRSF005211">
    <property type="entry name" value="Ab_hydro_YheT"/>
    <property type="match status" value="1"/>
</dbReference>
<dbReference type="PANTHER" id="PTHR10794:SF63">
    <property type="entry name" value="ALPHA_BETA HYDROLASE 1, ISOFORM A"/>
    <property type="match status" value="1"/>
</dbReference>
<dbReference type="Gene3D" id="3.40.50.1820">
    <property type="entry name" value="alpha/beta hydrolase"/>
    <property type="match status" value="1"/>
</dbReference>
<name>A0ABR2ZXT1_9AGAR</name>
<sequence length="459" mass="51204">MVLCCGSRRDKTVVHFSSDPVKLPTSLANANAASLKELVKTRCPSLFTDFETKWWLNSGHVQTIYSVFADLTKTDQVRYRRQYLRLADGGTLGLDFAPIDDQPSDETPIIVVSHGLTGSETPTNPTSKQSSLEQSLLSPVEDWDIELLWSIIAAVEGRPITSQRFYMAGETEDLRQALAYLSYKYPRAPLHGLGFSLGANMITRYVAQEGTKSRLWSACVLANPWDFNANSIALNSTYHGYYVYNRALGHNTKTLVTRHLTALTTPDPTHPMATYAQRLMSLPKPTLTEYDDAFSRFVGGREAWESERKDEDYYPFESVAKFYDHVSSHHLMHKVKVPLLGINAKDDPIVQHIPTMGDGGKDEESPCTVMAITSGGGHLGWFTDGSGDRWTTGPVLEWFKMVVEDIRWERLNIERGARVYVDGEGFIREEGRLLLGCKEVEGGGVVDGNDGEKAVLRGL</sequence>
<proteinExistence type="inferred from homology"/>
<keyword evidence="3" id="KW-1185">Reference proteome</keyword>
<dbReference type="EMBL" id="JBBXMP010000052">
    <property type="protein sequence ID" value="KAL0065097.1"/>
    <property type="molecule type" value="Genomic_DNA"/>
</dbReference>
<evidence type="ECO:0000256" key="1">
    <source>
        <dbReference type="ARBA" id="ARBA00010884"/>
    </source>
</evidence>
<dbReference type="InterPro" id="IPR012020">
    <property type="entry name" value="ABHD4"/>
</dbReference>
<dbReference type="InterPro" id="IPR029058">
    <property type="entry name" value="AB_hydrolase_fold"/>
</dbReference>
<reference evidence="2 3" key="1">
    <citation type="submission" date="2024-05" db="EMBL/GenBank/DDBJ databases">
        <title>A draft genome resource for the thread blight pathogen Marasmius tenuissimus strain MS-2.</title>
        <authorList>
            <person name="Yulfo-Soto G.E."/>
            <person name="Baruah I.K."/>
            <person name="Amoako-Attah I."/>
            <person name="Bukari Y."/>
            <person name="Meinhardt L.W."/>
            <person name="Bailey B.A."/>
            <person name="Cohen S.P."/>
        </authorList>
    </citation>
    <scope>NUCLEOTIDE SEQUENCE [LARGE SCALE GENOMIC DNA]</scope>
    <source>
        <strain evidence="2 3">MS-2</strain>
    </source>
</reference>
<evidence type="ECO:0000313" key="3">
    <source>
        <dbReference type="Proteomes" id="UP001437256"/>
    </source>
</evidence>
<dbReference type="Proteomes" id="UP001437256">
    <property type="component" value="Unassembled WGS sequence"/>
</dbReference>
<comment type="caution">
    <text evidence="2">The sequence shown here is derived from an EMBL/GenBank/DDBJ whole genome shotgun (WGS) entry which is preliminary data.</text>
</comment>
<organism evidence="2 3">
    <name type="scientific">Marasmius tenuissimus</name>
    <dbReference type="NCBI Taxonomy" id="585030"/>
    <lineage>
        <taxon>Eukaryota</taxon>
        <taxon>Fungi</taxon>
        <taxon>Dikarya</taxon>
        <taxon>Basidiomycota</taxon>
        <taxon>Agaricomycotina</taxon>
        <taxon>Agaricomycetes</taxon>
        <taxon>Agaricomycetidae</taxon>
        <taxon>Agaricales</taxon>
        <taxon>Marasmiineae</taxon>
        <taxon>Marasmiaceae</taxon>
        <taxon>Marasmius</taxon>
    </lineage>
</organism>
<protein>
    <recommendedName>
        <fullName evidence="4">AB hydrolase-1 domain-containing protein</fullName>
    </recommendedName>
</protein>
<accession>A0ABR2ZXT1</accession>
<gene>
    <name evidence="2" type="ORF">AAF712_007933</name>
</gene>